<reference evidence="2" key="1">
    <citation type="journal article" date="2021" name="Genome Biol. Evol.">
        <title>A High-Quality Reference Genome for a Parasitic Bivalve with Doubly Uniparental Inheritance (Bivalvia: Unionida).</title>
        <authorList>
            <person name="Smith C.H."/>
        </authorList>
    </citation>
    <scope>NUCLEOTIDE SEQUENCE</scope>
    <source>
        <strain evidence="2">CHS0354</strain>
    </source>
</reference>
<organism evidence="2 3">
    <name type="scientific">Potamilus streckersoni</name>
    <dbReference type="NCBI Taxonomy" id="2493646"/>
    <lineage>
        <taxon>Eukaryota</taxon>
        <taxon>Metazoa</taxon>
        <taxon>Spiralia</taxon>
        <taxon>Lophotrochozoa</taxon>
        <taxon>Mollusca</taxon>
        <taxon>Bivalvia</taxon>
        <taxon>Autobranchia</taxon>
        <taxon>Heteroconchia</taxon>
        <taxon>Palaeoheterodonta</taxon>
        <taxon>Unionida</taxon>
        <taxon>Unionoidea</taxon>
        <taxon>Unionidae</taxon>
        <taxon>Ambleminae</taxon>
        <taxon>Lampsilini</taxon>
        <taxon>Potamilus</taxon>
    </lineage>
</organism>
<reference evidence="2" key="3">
    <citation type="submission" date="2023-05" db="EMBL/GenBank/DDBJ databases">
        <authorList>
            <person name="Smith C.H."/>
        </authorList>
    </citation>
    <scope>NUCLEOTIDE SEQUENCE</scope>
    <source>
        <strain evidence="2">CHS0354</strain>
        <tissue evidence="2">Mantle</tissue>
    </source>
</reference>
<proteinExistence type="predicted"/>
<gene>
    <name evidence="2" type="ORF">CHS0354_005021</name>
</gene>
<reference evidence="2" key="2">
    <citation type="journal article" date="2021" name="Genome Biol. Evol.">
        <title>Developing a high-quality reference genome for a parasitic bivalve with doubly uniparental inheritance (Bivalvia: Unionida).</title>
        <authorList>
            <person name="Smith C.H."/>
        </authorList>
    </citation>
    <scope>NUCLEOTIDE SEQUENCE</scope>
    <source>
        <strain evidence="2">CHS0354</strain>
        <tissue evidence="2">Mantle</tissue>
    </source>
</reference>
<sequence length="160" mass="17981">MLTSRSISHYRNHLINTTGKDDDQCVGDEEMSEERCDEGTSSNNKSDQDSNRKEIMTMQETASNSRNTLNMSMITHYPTVSPLPLCGTKDMELTRCTPLFVLRVAKGEKYLGQAMMIMDISLGILKGVVFFKPIKYASFARLSAIPKFNLKDCTDVTTHV</sequence>
<name>A0AAE0SS58_9BIVA</name>
<dbReference type="EMBL" id="JAEAOA010000363">
    <property type="protein sequence ID" value="KAK3597262.1"/>
    <property type="molecule type" value="Genomic_DNA"/>
</dbReference>
<evidence type="ECO:0000256" key="1">
    <source>
        <dbReference type="SAM" id="MobiDB-lite"/>
    </source>
</evidence>
<evidence type="ECO:0000313" key="3">
    <source>
        <dbReference type="Proteomes" id="UP001195483"/>
    </source>
</evidence>
<keyword evidence="3" id="KW-1185">Reference proteome</keyword>
<feature type="region of interest" description="Disordered" evidence="1">
    <location>
        <begin position="18"/>
        <end position="52"/>
    </location>
</feature>
<dbReference type="AlphaFoldDB" id="A0AAE0SS58"/>
<comment type="caution">
    <text evidence="2">The sequence shown here is derived from an EMBL/GenBank/DDBJ whole genome shotgun (WGS) entry which is preliminary data.</text>
</comment>
<evidence type="ECO:0000313" key="2">
    <source>
        <dbReference type="EMBL" id="KAK3597262.1"/>
    </source>
</evidence>
<accession>A0AAE0SS58</accession>
<dbReference type="Proteomes" id="UP001195483">
    <property type="component" value="Unassembled WGS sequence"/>
</dbReference>
<protein>
    <submittedName>
        <fullName evidence="2">Uncharacterized protein</fullName>
    </submittedName>
</protein>